<organism evidence="1 2">
    <name type="scientific">Pseudomonas chlororaphis subsp. aurantiaca</name>
    <dbReference type="NCBI Taxonomy" id="86192"/>
    <lineage>
        <taxon>Bacteria</taxon>
        <taxon>Pseudomonadati</taxon>
        <taxon>Pseudomonadota</taxon>
        <taxon>Gammaproteobacteria</taxon>
        <taxon>Pseudomonadales</taxon>
        <taxon>Pseudomonadaceae</taxon>
        <taxon>Pseudomonas</taxon>
    </lineage>
</organism>
<accession>A0AAJ0ZH06</accession>
<evidence type="ECO:0000313" key="2">
    <source>
        <dbReference type="Proteomes" id="UP000787568"/>
    </source>
</evidence>
<proteinExistence type="predicted"/>
<gene>
    <name evidence="1" type="ORF">I8747_06175</name>
</gene>
<dbReference type="PROSITE" id="PS51257">
    <property type="entry name" value="PROKAR_LIPOPROTEIN"/>
    <property type="match status" value="1"/>
</dbReference>
<comment type="caution">
    <text evidence="1">The sequence shown here is derived from an EMBL/GenBank/DDBJ whole genome shotgun (WGS) entry which is preliminary data.</text>
</comment>
<dbReference type="RefSeq" id="WP_216310307.1">
    <property type="nucleotide sequence ID" value="NZ_JAEEFW010000002.1"/>
</dbReference>
<dbReference type="EMBL" id="JAEEFW010000002">
    <property type="protein sequence ID" value="MBU4632399.1"/>
    <property type="molecule type" value="Genomic_DNA"/>
</dbReference>
<reference evidence="1" key="1">
    <citation type="submission" date="2020-12" db="EMBL/GenBank/DDBJ databases">
        <title>Generalized mutagenesis with transposon Tn5. A laboratory procedure for the identification of genes responsible for a bacterial phenotype and its regulation, illustrated with phenazine production in Pseudomonas chlororaphis.</title>
        <authorList>
            <person name="Muzio F."/>
            <person name="Sobrero P."/>
            <person name="Agaras B."/>
            <person name="Valverde C."/>
        </authorList>
    </citation>
    <scope>NUCLEOTIDE SEQUENCE</scope>
    <source>
        <strain evidence="1">SMMP3</strain>
    </source>
</reference>
<protein>
    <recommendedName>
        <fullName evidence="3">Lipoprotein</fullName>
    </recommendedName>
</protein>
<dbReference type="AlphaFoldDB" id="A0AAJ0ZH06"/>
<name>A0AAJ0ZH06_9PSED</name>
<evidence type="ECO:0000313" key="1">
    <source>
        <dbReference type="EMBL" id="MBU4632399.1"/>
    </source>
</evidence>
<sequence length="304" mass="34492">MRKVRMGAVRGSAVMGGCCLFTLALLGGCDDQDAAPAVAHPVVEIALHEPIAQVLVRSPLPFSKDCLKPVRMCWYKIERSGNDKNLPVALIGGEHGVRIEQVSGISTVIDEALGDTVSNIDINLRGLPDNSPYTEQQAFILQRIAELKSAGWKRYYLPSEPRVSGSQADKIPSGDNVLGHYVLNHPWLDPDYPIPLEHWLHDKSFYSWYFHRDDAYLHVWSWCWDDRQAPMERATCLTTLQFQSEYDFWSSSFEENERPRWKELMPAKLAKDRETRRGVEEQLRAAGIEIDDSYQDPPIKALAP</sequence>
<evidence type="ECO:0008006" key="3">
    <source>
        <dbReference type="Google" id="ProtNLM"/>
    </source>
</evidence>
<dbReference type="Proteomes" id="UP000787568">
    <property type="component" value="Unassembled WGS sequence"/>
</dbReference>